<evidence type="ECO:0008006" key="4">
    <source>
        <dbReference type="Google" id="ProtNLM"/>
    </source>
</evidence>
<name>A0A1G9UR67_ALLAB</name>
<dbReference type="eggNOG" id="ENOG50333FX">
    <property type="taxonomic scope" value="Bacteria"/>
</dbReference>
<feature type="chain" id="PRO_5009245697" description="Dehydratase" evidence="1">
    <location>
        <begin position="26"/>
        <end position="195"/>
    </location>
</feature>
<keyword evidence="3" id="KW-1185">Reference proteome</keyword>
<dbReference type="Proteomes" id="UP000183376">
    <property type="component" value="Chromosome I"/>
</dbReference>
<proteinExistence type="predicted"/>
<gene>
    <name evidence="2" type="ORF">SAMN04489726_2565</name>
</gene>
<accession>A0A1G9UR67</accession>
<reference evidence="2 3" key="1">
    <citation type="submission" date="2016-10" db="EMBL/GenBank/DDBJ databases">
        <authorList>
            <person name="de Groot N.N."/>
        </authorList>
    </citation>
    <scope>NUCLEOTIDE SEQUENCE [LARGE SCALE GENOMIC DNA]</scope>
    <source>
        <strain evidence="2 3">DSM 44149</strain>
    </source>
</reference>
<dbReference type="EMBL" id="LT629701">
    <property type="protein sequence ID" value="SDM62392.1"/>
    <property type="molecule type" value="Genomic_DNA"/>
</dbReference>
<organism evidence="2 3">
    <name type="scientific">Allokutzneria albata</name>
    <name type="common">Kibdelosporangium albatum</name>
    <dbReference type="NCBI Taxonomy" id="211114"/>
    <lineage>
        <taxon>Bacteria</taxon>
        <taxon>Bacillati</taxon>
        <taxon>Actinomycetota</taxon>
        <taxon>Actinomycetes</taxon>
        <taxon>Pseudonocardiales</taxon>
        <taxon>Pseudonocardiaceae</taxon>
        <taxon>Allokutzneria</taxon>
    </lineage>
</organism>
<evidence type="ECO:0000313" key="2">
    <source>
        <dbReference type="EMBL" id="SDM62392.1"/>
    </source>
</evidence>
<evidence type="ECO:0000313" key="3">
    <source>
        <dbReference type="Proteomes" id="UP000183376"/>
    </source>
</evidence>
<keyword evidence="1" id="KW-0732">Signal</keyword>
<protein>
    <recommendedName>
        <fullName evidence="4">Dehydratase</fullName>
    </recommendedName>
</protein>
<dbReference type="STRING" id="211114.SAMN04489726_2565"/>
<dbReference type="OrthoDB" id="4863392at2"/>
<feature type="signal peptide" evidence="1">
    <location>
        <begin position="1"/>
        <end position="25"/>
    </location>
</feature>
<dbReference type="RefSeq" id="WP_156051593.1">
    <property type="nucleotide sequence ID" value="NZ_JOEF01000028.1"/>
</dbReference>
<evidence type="ECO:0000256" key="1">
    <source>
        <dbReference type="SAM" id="SignalP"/>
    </source>
</evidence>
<dbReference type="AlphaFoldDB" id="A0A1G9UR67"/>
<sequence length="195" mass="20188">MRRVITVLATVPLLLGLLGTAPAAAAVKIDYEVTGTDTIKKTGSALQLGPGRLNTVLEAATGAITGTLTLPPVRTTFTALGFLPVSAKVEFLPVGQTTGKIVAGVVTSRSELRVKLSDVTVGGIPALVGDSCRSRTPMVVELTSEPGFNPIRGGRLSGRHELPPFGGCFLAEPLINLLVPGPDNVLSLELKRITG</sequence>